<proteinExistence type="inferred from homology"/>
<dbReference type="NCBIfam" id="NF006968">
    <property type="entry name" value="PRK09441.1-1"/>
    <property type="match status" value="1"/>
</dbReference>
<comment type="cofactor">
    <cofactor evidence="1">
        <name>Ca(2+)</name>
        <dbReference type="ChEBI" id="CHEBI:29108"/>
    </cofactor>
</comment>
<evidence type="ECO:0000256" key="6">
    <source>
        <dbReference type="ARBA" id="ARBA00023295"/>
    </source>
</evidence>
<evidence type="ECO:0000256" key="5">
    <source>
        <dbReference type="ARBA" id="ARBA00023277"/>
    </source>
</evidence>
<reference evidence="8 9" key="1">
    <citation type="submission" date="2022-10" db="EMBL/GenBank/DDBJ databases">
        <title>Kaistella sp. BT-6-1-3.</title>
        <authorList>
            <person name="Ai J."/>
            <person name="Deng Z."/>
        </authorList>
    </citation>
    <scope>NUCLEOTIDE SEQUENCE [LARGE SCALE GENOMIC DNA]</scope>
    <source>
        <strain evidence="8 9">BT6-1-3</strain>
    </source>
</reference>
<dbReference type="Pfam" id="PF00128">
    <property type="entry name" value="Alpha-amylase"/>
    <property type="match status" value="1"/>
</dbReference>
<dbReference type="InterPro" id="IPR013776">
    <property type="entry name" value="A-amylase_thermo"/>
</dbReference>
<keyword evidence="3" id="KW-0479">Metal-binding</keyword>
<accession>A0ABT3JQ81</accession>
<dbReference type="Proteomes" id="UP001209107">
    <property type="component" value="Unassembled WGS sequence"/>
</dbReference>
<dbReference type="GO" id="GO:0004556">
    <property type="term" value="F:alpha-amylase activity"/>
    <property type="evidence" value="ECO:0007669"/>
    <property type="project" value="UniProtKB-EC"/>
</dbReference>
<evidence type="ECO:0000313" key="8">
    <source>
        <dbReference type="EMBL" id="MCW4452937.1"/>
    </source>
</evidence>
<dbReference type="Pfam" id="PF09154">
    <property type="entry name" value="Alpha-amy_C_pro"/>
    <property type="match status" value="1"/>
</dbReference>
<dbReference type="PANTHER" id="PTHR43447">
    <property type="entry name" value="ALPHA-AMYLASE"/>
    <property type="match status" value="1"/>
</dbReference>
<evidence type="ECO:0000256" key="3">
    <source>
        <dbReference type="ARBA" id="ARBA00022723"/>
    </source>
</evidence>
<dbReference type="EMBL" id="JAPCHZ010000006">
    <property type="protein sequence ID" value="MCW4452937.1"/>
    <property type="molecule type" value="Genomic_DNA"/>
</dbReference>
<feature type="domain" description="Glycosyl hydrolase family 13 catalytic" evidence="7">
    <location>
        <begin position="3"/>
        <end position="400"/>
    </location>
</feature>
<dbReference type="InterPro" id="IPR015237">
    <property type="entry name" value="Alpha-amylase_C_pro"/>
</dbReference>
<dbReference type="PIRSF" id="PIRSF001021">
    <property type="entry name" value="Alph-amls_thrmst"/>
    <property type="match status" value="1"/>
</dbReference>
<dbReference type="InterPro" id="IPR006047">
    <property type="entry name" value="GH13_cat_dom"/>
</dbReference>
<dbReference type="Gene3D" id="2.40.30.140">
    <property type="match status" value="1"/>
</dbReference>
<dbReference type="InterPro" id="IPR017853">
    <property type="entry name" value="GH"/>
</dbReference>
<dbReference type="CDD" id="cd11318">
    <property type="entry name" value="AmyAc_bac_fung_AmyA"/>
    <property type="match status" value="1"/>
</dbReference>
<dbReference type="NCBIfam" id="NF006969">
    <property type="entry name" value="PRK09441.1-2"/>
    <property type="match status" value="1"/>
</dbReference>
<dbReference type="SUPFAM" id="SSF51445">
    <property type="entry name" value="(Trans)glycosidases"/>
    <property type="match status" value="1"/>
</dbReference>
<evidence type="ECO:0000256" key="4">
    <source>
        <dbReference type="ARBA" id="ARBA00022801"/>
    </source>
</evidence>
<comment type="similarity">
    <text evidence="2">Belongs to the glycosyl hydrolase 13 family.</text>
</comment>
<comment type="caution">
    <text evidence="8">The sequence shown here is derived from an EMBL/GenBank/DDBJ whole genome shotgun (WGS) entry which is preliminary data.</text>
</comment>
<keyword evidence="6 8" id="KW-0326">Glycosidase</keyword>
<evidence type="ECO:0000259" key="7">
    <source>
        <dbReference type="SMART" id="SM00642"/>
    </source>
</evidence>
<evidence type="ECO:0000313" key="9">
    <source>
        <dbReference type="Proteomes" id="UP001209107"/>
    </source>
</evidence>
<gene>
    <name evidence="8" type="primary">amyA</name>
    <name evidence="8" type="ORF">OK344_12060</name>
</gene>
<protein>
    <submittedName>
        <fullName evidence="8">Alpha-amylase</fullName>
        <ecNumber evidence="8">3.2.1.1</ecNumber>
    </submittedName>
</protein>
<sequence>MNATMIQFFHWYSEGDCKLYDEAAKAADYLKELGISAVWFPPAYKANGGGYSVGYDPYDLYDLGEFDQKGTIPTKYGTKEQYVNACKTLQESGISVIADIVLNHKAGGDEKEKFHAVKVNPENRQENISEPFEIESYTKFTFPNREKKYSDFEWNFTCFSGVDYAEGQEEGIYQIFHDFGDGWEEMIDTEKGNYDYLMYNDIDHRNPFVREELDKWGKWYHDQIHFDGVRLDAVKHQSPVFYKEWLYKLRENTAKNIFAVGEYWAPGEVNLLQNYIDATEGCMSLFDSSLQQNFHIASKEGADYDLRKIFDETLTLLNPAFSVTVVDNHDTQPLQALEAPVETWFKPLAYALILLRENGYPCVFYPDLFGAHYTDKDKEGNDQEIFLDKVEKIEELLKARQQFAYGAQKDYFEDANCLAWTREGDDEHAGCAVVLSNKDAYEKPMEMGERYSGKQFYDFMGWFSEKVTIDENGWGNFPVPAGNVSVWVHE</sequence>
<keyword evidence="4 8" id="KW-0378">Hydrolase</keyword>
<dbReference type="Gene3D" id="3.20.20.80">
    <property type="entry name" value="Glycosidases"/>
    <property type="match status" value="1"/>
</dbReference>
<dbReference type="SUPFAM" id="SSF51011">
    <property type="entry name" value="Glycosyl hydrolase domain"/>
    <property type="match status" value="1"/>
</dbReference>
<evidence type="ECO:0000256" key="2">
    <source>
        <dbReference type="ARBA" id="ARBA00008061"/>
    </source>
</evidence>
<keyword evidence="5" id="KW-0119">Carbohydrate metabolism</keyword>
<dbReference type="SMART" id="SM00642">
    <property type="entry name" value="Aamy"/>
    <property type="match status" value="1"/>
</dbReference>
<organism evidence="8 9">
    <name type="scientific">Kaistella yananensis</name>
    <dbReference type="NCBI Taxonomy" id="2989820"/>
    <lineage>
        <taxon>Bacteria</taxon>
        <taxon>Pseudomonadati</taxon>
        <taxon>Bacteroidota</taxon>
        <taxon>Flavobacteriia</taxon>
        <taxon>Flavobacteriales</taxon>
        <taxon>Weeksellaceae</taxon>
        <taxon>Chryseobacterium group</taxon>
        <taxon>Kaistella</taxon>
    </lineage>
</organism>
<name>A0ABT3JQ81_9FLAO</name>
<dbReference type="RefSeq" id="WP_265145011.1">
    <property type="nucleotide sequence ID" value="NZ_JAPCHZ010000006.1"/>
</dbReference>
<evidence type="ECO:0000256" key="1">
    <source>
        <dbReference type="ARBA" id="ARBA00001913"/>
    </source>
</evidence>
<dbReference type="EC" id="3.2.1.1" evidence="8"/>
<keyword evidence="9" id="KW-1185">Reference proteome</keyword>
<dbReference type="Gene3D" id="2.60.40.1180">
    <property type="entry name" value="Golgi alpha-mannosidase II"/>
    <property type="match status" value="1"/>
</dbReference>
<dbReference type="InterPro" id="IPR013780">
    <property type="entry name" value="Glyco_hydro_b"/>
</dbReference>